<evidence type="ECO:0000256" key="1">
    <source>
        <dbReference type="ARBA" id="ARBA00022898"/>
    </source>
</evidence>
<dbReference type="PANTHER" id="PTHR30244:SF36">
    <property type="entry name" value="3-OXO-GLUCOSE-6-PHOSPHATE:GLUTAMATE AMINOTRANSFERASE"/>
    <property type="match status" value="1"/>
</dbReference>
<accession>A0A381ZVA5</accession>
<feature type="non-terminal residue" evidence="2">
    <location>
        <position position="264"/>
    </location>
</feature>
<keyword evidence="1" id="KW-0663">Pyridoxal phosphate</keyword>
<dbReference type="InterPro" id="IPR015421">
    <property type="entry name" value="PyrdxlP-dep_Trfase_major"/>
</dbReference>
<protein>
    <recommendedName>
        <fullName evidence="3">Aminotransferase class V domain-containing protein</fullName>
    </recommendedName>
</protein>
<name>A0A381ZVA5_9ZZZZ</name>
<dbReference type="PANTHER" id="PTHR30244">
    <property type="entry name" value="TRANSAMINASE"/>
    <property type="match status" value="1"/>
</dbReference>
<organism evidence="2">
    <name type="scientific">marine metagenome</name>
    <dbReference type="NCBI Taxonomy" id="408172"/>
    <lineage>
        <taxon>unclassified sequences</taxon>
        <taxon>metagenomes</taxon>
        <taxon>ecological metagenomes</taxon>
    </lineage>
</organism>
<sequence>MYDLIKHYQSNKKEILKSIDKILNKGILEMGDEVEKFEENFRKYCGVKYCVTVSSGSMGLLLALKALNLNHNDEVITVANSDIPTSHAISLAGAKIKWTDICEETFNINADLIENNIGKKTRVILPVHLFGNPSNISKIQLVAKKYNLSIVEDACLAAGAEFNKKKIGSFSDMTVFSTNPGKVLDGIGPGGIITTNKKNLFLTLRKLRDYGRRNRPSKWPVKSHLIGYNSKMSSINAAILNIRLKYLDEYIEKRNENALIYKNL</sequence>
<dbReference type="GO" id="GO:0030170">
    <property type="term" value="F:pyridoxal phosphate binding"/>
    <property type="evidence" value="ECO:0007669"/>
    <property type="project" value="TreeGrafter"/>
</dbReference>
<dbReference type="Gene3D" id="3.40.640.10">
    <property type="entry name" value="Type I PLP-dependent aspartate aminotransferase-like (Major domain)"/>
    <property type="match status" value="1"/>
</dbReference>
<evidence type="ECO:0008006" key="3">
    <source>
        <dbReference type="Google" id="ProtNLM"/>
    </source>
</evidence>
<dbReference type="GO" id="GO:0000271">
    <property type="term" value="P:polysaccharide biosynthetic process"/>
    <property type="evidence" value="ECO:0007669"/>
    <property type="project" value="TreeGrafter"/>
</dbReference>
<proteinExistence type="predicted"/>
<dbReference type="GO" id="GO:0008483">
    <property type="term" value="F:transaminase activity"/>
    <property type="evidence" value="ECO:0007669"/>
    <property type="project" value="TreeGrafter"/>
</dbReference>
<gene>
    <name evidence="2" type="ORF">METZ01_LOCUS146069</name>
</gene>
<dbReference type="InterPro" id="IPR015424">
    <property type="entry name" value="PyrdxlP-dep_Trfase"/>
</dbReference>
<dbReference type="SUPFAM" id="SSF53383">
    <property type="entry name" value="PLP-dependent transferases"/>
    <property type="match status" value="1"/>
</dbReference>
<dbReference type="EMBL" id="UINC01022816">
    <property type="protein sequence ID" value="SVA93215.1"/>
    <property type="molecule type" value="Genomic_DNA"/>
</dbReference>
<dbReference type="AlphaFoldDB" id="A0A381ZVA5"/>
<dbReference type="InterPro" id="IPR000653">
    <property type="entry name" value="DegT/StrS_aminotransferase"/>
</dbReference>
<evidence type="ECO:0000313" key="2">
    <source>
        <dbReference type="EMBL" id="SVA93215.1"/>
    </source>
</evidence>
<dbReference type="Pfam" id="PF01041">
    <property type="entry name" value="DegT_DnrJ_EryC1"/>
    <property type="match status" value="1"/>
</dbReference>
<reference evidence="2" key="1">
    <citation type="submission" date="2018-05" db="EMBL/GenBank/DDBJ databases">
        <authorList>
            <person name="Lanie J.A."/>
            <person name="Ng W.-L."/>
            <person name="Kazmierczak K.M."/>
            <person name="Andrzejewski T.M."/>
            <person name="Davidsen T.M."/>
            <person name="Wayne K.J."/>
            <person name="Tettelin H."/>
            <person name="Glass J.I."/>
            <person name="Rusch D."/>
            <person name="Podicherti R."/>
            <person name="Tsui H.-C.T."/>
            <person name="Winkler M.E."/>
        </authorList>
    </citation>
    <scope>NUCLEOTIDE SEQUENCE</scope>
</reference>